<dbReference type="AlphaFoldDB" id="A0A9D3W377"/>
<accession>A0A9D3W377</accession>
<name>A0A9D3W377_9ROSI</name>
<evidence type="ECO:0000313" key="1">
    <source>
        <dbReference type="EMBL" id="KAH1107210.1"/>
    </source>
</evidence>
<proteinExistence type="predicted"/>
<gene>
    <name evidence="1" type="ORF">J1N35_010978</name>
</gene>
<organism evidence="1 2">
    <name type="scientific">Gossypium stocksii</name>
    <dbReference type="NCBI Taxonomy" id="47602"/>
    <lineage>
        <taxon>Eukaryota</taxon>
        <taxon>Viridiplantae</taxon>
        <taxon>Streptophyta</taxon>
        <taxon>Embryophyta</taxon>
        <taxon>Tracheophyta</taxon>
        <taxon>Spermatophyta</taxon>
        <taxon>Magnoliopsida</taxon>
        <taxon>eudicotyledons</taxon>
        <taxon>Gunneridae</taxon>
        <taxon>Pentapetalae</taxon>
        <taxon>rosids</taxon>
        <taxon>malvids</taxon>
        <taxon>Malvales</taxon>
        <taxon>Malvaceae</taxon>
        <taxon>Malvoideae</taxon>
        <taxon>Gossypium</taxon>
    </lineage>
</organism>
<comment type="caution">
    <text evidence="1">The sequence shown here is derived from an EMBL/GenBank/DDBJ whole genome shotgun (WGS) entry which is preliminary data.</text>
</comment>
<keyword evidence="2" id="KW-1185">Reference proteome</keyword>
<dbReference type="Proteomes" id="UP000828251">
    <property type="component" value="Unassembled WGS sequence"/>
</dbReference>
<protein>
    <submittedName>
        <fullName evidence="1">Uncharacterized protein</fullName>
    </submittedName>
</protein>
<sequence>MTDSKKRNQPSVSRFHISLENYPKTVKERENMRKVPYALVVGRLIMTDNTNTKETRNHKRTKHIYQKYHIIRDVIIEGIVDVVKVVFEDNLAVPFTKTLLARSFKKHMKTMAIKNMAHLLH</sequence>
<dbReference type="OrthoDB" id="1927598at2759"/>
<reference evidence="1 2" key="1">
    <citation type="journal article" date="2021" name="Plant Biotechnol. J.">
        <title>Multi-omics assisted identification of the key and species-specific regulatory components of drought-tolerant mechanisms in Gossypium stocksii.</title>
        <authorList>
            <person name="Yu D."/>
            <person name="Ke L."/>
            <person name="Zhang D."/>
            <person name="Wu Y."/>
            <person name="Sun Y."/>
            <person name="Mei J."/>
            <person name="Sun J."/>
            <person name="Sun Y."/>
        </authorList>
    </citation>
    <scope>NUCLEOTIDE SEQUENCE [LARGE SCALE GENOMIC DNA]</scope>
    <source>
        <strain evidence="2">cv. E1</strain>
        <tissue evidence="1">Leaf</tissue>
    </source>
</reference>
<evidence type="ECO:0000313" key="2">
    <source>
        <dbReference type="Proteomes" id="UP000828251"/>
    </source>
</evidence>
<dbReference type="EMBL" id="JAIQCV010000004">
    <property type="protein sequence ID" value="KAH1107210.1"/>
    <property type="molecule type" value="Genomic_DNA"/>
</dbReference>